<proteinExistence type="predicted"/>
<feature type="region of interest" description="Disordered" evidence="1">
    <location>
        <begin position="219"/>
        <end position="238"/>
    </location>
</feature>
<dbReference type="AlphaFoldDB" id="A0A4P7N6X8"/>
<accession>A0A4P7N6X8</accession>
<feature type="compositionally biased region" description="Polar residues" evidence="1">
    <location>
        <begin position="227"/>
        <end position="238"/>
    </location>
</feature>
<evidence type="ECO:0000313" key="2">
    <source>
        <dbReference type="EMBL" id="QBZ58183.1"/>
    </source>
</evidence>
<protein>
    <submittedName>
        <fullName evidence="2">Uncharacterized protein</fullName>
    </submittedName>
</protein>
<reference evidence="2 3" key="1">
    <citation type="journal article" date="2019" name="Mol. Biol. Evol.">
        <title>Blast fungal genomes show frequent chromosomal changes, gene gains and losses, and effector gene turnover.</title>
        <authorList>
            <person name="Gomez Luciano L.B."/>
            <person name="Jason Tsai I."/>
            <person name="Chuma I."/>
            <person name="Tosa Y."/>
            <person name="Chen Y.H."/>
            <person name="Li J.Y."/>
            <person name="Li M.Y."/>
            <person name="Jade Lu M.Y."/>
            <person name="Nakayashiki H."/>
            <person name="Li W.H."/>
        </authorList>
    </citation>
    <scope>NUCLEOTIDE SEQUENCE [LARGE SCALE GENOMIC DNA]</scope>
    <source>
        <strain evidence="2">MZ5-1-6</strain>
    </source>
</reference>
<gene>
    <name evidence="2" type="ORF">PoMZ_03126</name>
</gene>
<dbReference type="VEuPathDB" id="FungiDB:M_BR32_EuGene_00121331"/>
<evidence type="ECO:0000256" key="1">
    <source>
        <dbReference type="SAM" id="MobiDB-lite"/>
    </source>
</evidence>
<sequence>MAPFYFFPNYMPGCEACFECAGCGGCRVVKANGEATFLCQPCRDTMANIIFLCPDAAAANALVNNGFCQFCFCKPSAGICCNECAVRTPDELEFVARKGTILVLLANALQQPGAREQMLEPILPADDAVLGAAEEPHFDPAVAAREWQNMPGDIDFGFYPDQDFQFGNNAQVPGADANVPKPEPVDAANGVGHHNMPIPSPRANLPVDPVLPQIVVSRPAQGEQVEDSGNATPTTTAGISLAARILGLAPERAGSLDPQPAQKPSGRKSTDKKTTKK</sequence>
<feature type="compositionally biased region" description="Basic and acidic residues" evidence="1">
    <location>
        <begin position="268"/>
        <end position="277"/>
    </location>
</feature>
<dbReference type="EMBL" id="CP034206">
    <property type="protein sequence ID" value="QBZ58183.1"/>
    <property type="molecule type" value="Genomic_DNA"/>
</dbReference>
<evidence type="ECO:0000313" key="3">
    <source>
        <dbReference type="Proteomes" id="UP000294847"/>
    </source>
</evidence>
<name>A0A4P7N6X8_PYROR</name>
<dbReference type="Proteomes" id="UP000294847">
    <property type="component" value="Chromosome 3"/>
</dbReference>
<organism evidence="2 3">
    <name type="scientific">Pyricularia oryzae</name>
    <name type="common">Rice blast fungus</name>
    <name type="synonym">Magnaporthe oryzae</name>
    <dbReference type="NCBI Taxonomy" id="318829"/>
    <lineage>
        <taxon>Eukaryota</taxon>
        <taxon>Fungi</taxon>
        <taxon>Dikarya</taxon>
        <taxon>Ascomycota</taxon>
        <taxon>Pezizomycotina</taxon>
        <taxon>Sordariomycetes</taxon>
        <taxon>Sordariomycetidae</taxon>
        <taxon>Magnaporthales</taxon>
        <taxon>Pyriculariaceae</taxon>
        <taxon>Pyricularia</taxon>
    </lineage>
</organism>
<feature type="region of interest" description="Disordered" evidence="1">
    <location>
        <begin position="249"/>
        <end position="277"/>
    </location>
</feature>